<organism evidence="2 4">
    <name type="scientific">Arcobacter ellisii</name>
    <dbReference type="NCBI Taxonomy" id="913109"/>
    <lineage>
        <taxon>Bacteria</taxon>
        <taxon>Pseudomonadati</taxon>
        <taxon>Campylobacterota</taxon>
        <taxon>Epsilonproteobacteria</taxon>
        <taxon>Campylobacterales</taxon>
        <taxon>Arcobacteraceae</taxon>
        <taxon>Arcobacter</taxon>
    </lineage>
</organism>
<proteinExistence type="predicted"/>
<dbReference type="Proteomes" id="UP000262582">
    <property type="component" value="Chromosome"/>
</dbReference>
<reference evidence="1 3" key="2">
    <citation type="submission" date="2018-08" db="EMBL/GenBank/DDBJ databases">
        <title>Complete genome of the Arcobacter ellisii type strain LMG 26155.</title>
        <authorList>
            <person name="Miller W.G."/>
            <person name="Yee E."/>
            <person name="Bono J.L."/>
        </authorList>
    </citation>
    <scope>NUCLEOTIDE SEQUENCE [LARGE SCALE GENOMIC DNA]</scope>
    <source>
        <strain evidence="1 3">LMG 26155</strain>
    </source>
</reference>
<dbReference type="RefSeq" id="WP_118916506.1">
    <property type="nucleotide sequence ID" value="NZ_CP032097.1"/>
</dbReference>
<reference evidence="2 4" key="1">
    <citation type="submission" date="2017-09" db="EMBL/GenBank/DDBJ databases">
        <title>Genomics of the genus Arcobacter.</title>
        <authorList>
            <person name="Perez-Cataluna A."/>
            <person name="Figueras M.J."/>
            <person name="Salas-Masso N."/>
        </authorList>
    </citation>
    <scope>NUCLEOTIDE SEQUENCE [LARGE SCALE GENOMIC DNA]</scope>
    <source>
        <strain evidence="2 4">CECT 7837</strain>
    </source>
</reference>
<dbReference type="EMBL" id="CP032097">
    <property type="protein sequence ID" value="AXX94272.1"/>
    <property type="molecule type" value="Genomic_DNA"/>
</dbReference>
<evidence type="ECO:0000313" key="2">
    <source>
        <dbReference type="EMBL" id="RXI28318.1"/>
    </source>
</evidence>
<evidence type="ECO:0008006" key="5">
    <source>
        <dbReference type="Google" id="ProtNLM"/>
    </source>
</evidence>
<accession>A0A347U5Z4</accession>
<evidence type="ECO:0000313" key="4">
    <source>
        <dbReference type="Proteomes" id="UP000290588"/>
    </source>
</evidence>
<evidence type="ECO:0000313" key="1">
    <source>
        <dbReference type="EMBL" id="AXX94272.1"/>
    </source>
</evidence>
<dbReference type="Proteomes" id="UP000290588">
    <property type="component" value="Unassembled WGS sequence"/>
</dbReference>
<keyword evidence="3" id="KW-1185">Reference proteome</keyword>
<evidence type="ECO:0000313" key="3">
    <source>
        <dbReference type="Proteomes" id="UP000262582"/>
    </source>
</evidence>
<name>A0A347U5Z4_9BACT</name>
<dbReference type="AlphaFoldDB" id="A0A347U5Z4"/>
<protein>
    <recommendedName>
        <fullName evidence="5">DNA-directed RNA polymerase</fullName>
    </recommendedName>
</protein>
<dbReference type="EMBL" id="NXIG01000025">
    <property type="protein sequence ID" value="RXI28318.1"/>
    <property type="molecule type" value="Genomic_DNA"/>
</dbReference>
<sequence length="465" mass="55925">MKIKKNLLYGDNPITNYLPEIEKEDINGIMYLISNLSNRFLEHKFDNNCLSISKDMKYDLFSQNRWRQIIDKKPEHVFHKLFQLRFYGNNLNQATNGYQITKLLIDSYCKWLSYNPTYELIEVNKKQVRIKDIQIDEEVDETKSNFYEEVEINIEYIKKKLIEYWEPVQKYLDKETVEADAELFKFIKYKIEPLRKMYYYISENNNKLKIYYRQSHSGRYYSIGEYSIQSLKKEVRNIILNDYNEYDISVSAPLLLSQIYKSITNENIPSTIKYFIINKKRIREIFAEKYNISLDKSKEFFTSLFFGSKLLSNDFKYNSAVTKSLGIDIVNLILSDKTTYEYQLYKDIKKLFDVISNHYKEKDNRKVIGFNNHTLELRKWKKSTVVAHLYQSLESVVLDSMIKFYTSTTNDFNYVRVHDCLYTKKEIDESELYHFIKKETQINTLFKEPISKQFSDEELYKMMNI</sequence>
<dbReference type="KEGG" id="aell:AELL_0581"/>
<gene>
    <name evidence="1" type="ORF">AELL_0581</name>
    <name evidence="2" type="ORF">CP962_14030</name>
</gene>